<organism evidence="5 6">
    <name type="scientific">Pseudomonas syringae</name>
    <dbReference type="NCBI Taxonomy" id="317"/>
    <lineage>
        <taxon>Bacteria</taxon>
        <taxon>Pseudomonadati</taxon>
        <taxon>Pseudomonadota</taxon>
        <taxon>Gammaproteobacteria</taxon>
        <taxon>Pseudomonadales</taxon>
        <taxon>Pseudomonadaceae</taxon>
        <taxon>Pseudomonas</taxon>
    </lineage>
</organism>
<keyword evidence="3" id="KW-0443">Lipid metabolism</keyword>
<evidence type="ECO:0000313" key="6">
    <source>
        <dbReference type="Proteomes" id="UP000028643"/>
    </source>
</evidence>
<keyword evidence="4" id="KW-0276">Fatty acid metabolism</keyword>
<evidence type="ECO:0000256" key="4">
    <source>
        <dbReference type="ARBA" id="ARBA00023160"/>
    </source>
</evidence>
<evidence type="ECO:0000256" key="1">
    <source>
        <dbReference type="ARBA" id="ARBA00022516"/>
    </source>
</evidence>
<dbReference type="Proteomes" id="UP000028643">
    <property type="component" value="Unassembled WGS sequence"/>
</dbReference>
<keyword evidence="2" id="KW-0378">Hydrolase</keyword>
<dbReference type="PIRSF" id="PIRSF011489">
    <property type="entry name" value="DUF479"/>
    <property type="match status" value="1"/>
</dbReference>
<keyword evidence="4" id="KW-0275">Fatty acid biosynthesis</keyword>
<dbReference type="PANTHER" id="PTHR38764:SF1">
    <property type="entry name" value="ACYL CARRIER PROTEIN PHOSPHODIESTERASE"/>
    <property type="match status" value="1"/>
</dbReference>
<evidence type="ECO:0000313" key="5">
    <source>
        <dbReference type="EMBL" id="KFE55625.1"/>
    </source>
</evidence>
<comment type="caution">
    <text evidence="5">The sequence shown here is derived from an EMBL/GenBank/DDBJ whole genome shotgun (WGS) entry which is preliminary data.</text>
</comment>
<evidence type="ECO:0000256" key="2">
    <source>
        <dbReference type="ARBA" id="ARBA00022801"/>
    </source>
</evidence>
<dbReference type="GO" id="GO:0006633">
    <property type="term" value="P:fatty acid biosynthetic process"/>
    <property type="evidence" value="ECO:0007669"/>
    <property type="project" value="UniProtKB-KW"/>
</dbReference>
<dbReference type="GO" id="GO:0008770">
    <property type="term" value="F:[acyl-carrier-protein] phosphodiesterase activity"/>
    <property type="evidence" value="ECO:0007669"/>
    <property type="project" value="InterPro"/>
</dbReference>
<dbReference type="PATRIC" id="fig|317.174.peg.509"/>
<dbReference type="InterPro" id="IPR007431">
    <property type="entry name" value="ACP_PD"/>
</dbReference>
<gene>
    <name evidence="5" type="ORF">IV02_02490</name>
</gene>
<dbReference type="Pfam" id="PF04336">
    <property type="entry name" value="ACP_PD"/>
    <property type="match status" value="1"/>
</dbReference>
<name>A0A085VJL2_PSESX</name>
<accession>A0A085VJL2</accession>
<keyword evidence="1" id="KW-0444">Lipid biosynthesis</keyword>
<sequence>MNYLAHLHLGGQRPPQLLGSLYGDFVKGPLAGRFSDELADAIQLHRSIDAFTDSHPLVKDAIARFPAARRRYAGIILDVFFDHCLARDWLLYADMPLETFTRKVYGVLAAEPELPGSLALIAPRMAAQDWLSSYRDFAVVEQVLAGISRRLSRPQGLAGAMQELQALYQPLSADFAEFYPVLQRFSQAALAGRDTSVG</sequence>
<dbReference type="EMBL" id="JPQT01000031">
    <property type="protein sequence ID" value="KFE55625.1"/>
    <property type="molecule type" value="Genomic_DNA"/>
</dbReference>
<reference evidence="5 6" key="1">
    <citation type="submission" date="2014-07" db="EMBL/GenBank/DDBJ databases">
        <title>Draft Genome Sequences of Environmental Pseudomonas syringae strains.</title>
        <authorList>
            <person name="Baltrus D.A."/>
            <person name="Berge O."/>
            <person name="Morris C."/>
        </authorList>
    </citation>
    <scope>NUCLEOTIDE SEQUENCE [LARGE SCALE GENOMIC DNA]</scope>
    <source>
        <strain evidence="5 6">CEB003</strain>
    </source>
</reference>
<dbReference type="AlphaFoldDB" id="A0A085VJL2"/>
<proteinExistence type="predicted"/>
<evidence type="ECO:0000256" key="3">
    <source>
        <dbReference type="ARBA" id="ARBA00023098"/>
    </source>
</evidence>
<dbReference type="RefSeq" id="WP_020293016.1">
    <property type="nucleotide sequence ID" value="NZ_JPQT01000031.1"/>
</dbReference>
<dbReference type="PANTHER" id="PTHR38764">
    <property type="entry name" value="ACYL CARRIER PROTEIN PHOSPHODIESTERASE"/>
    <property type="match status" value="1"/>
</dbReference>
<protein>
    <submittedName>
        <fullName evidence="5">ACP phosphodiesterase</fullName>
    </submittedName>
</protein>